<dbReference type="Gene3D" id="2.30.40.10">
    <property type="entry name" value="Urease, subunit C, domain 1"/>
    <property type="match status" value="1"/>
</dbReference>
<dbReference type="Pfam" id="PF07969">
    <property type="entry name" value="Amidohydro_3"/>
    <property type="match status" value="1"/>
</dbReference>
<dbReference type="AlphaFoldDB" id="A0A4R5VXH7"/>
<keyword evidence="1" id="KW-0732">Signal</keyword>
<feature type="domain" description="Amidohydrolase 3" evidence="2">
    <location>
        <begin position="93"/>
        <end position="593"/>
    </location>
</feature>
<evidence type="ECO:0000259" key="2">
    <source>
        <dbReference type="Pfam" id="PF07969"/>
    </source>
</evidence>
<accession>A0A4R5VXH7</accession>
<dbReference type="PANTHER" id="PTHR22642">
    <property type="entry name" value="IMIDAZOLONEPROPIONASE"/>
    <property type="match status" value="1"/>
</dbReference>
<dbReference type="Gene3D" id="3.10.310.70">
    <property type="match status" value="1"/>
</dbReference>
<sequence length="597" mass="64224">MKRGQKMQQQLPRFGQLTKLACMAMAAWAIGASVQAAELSTKSDTTLYFNAHIFTAEYAHPYAEAIAIRGDRIVAVGTQTEVEKVAGKSVKKVDLQGKFLMPGMIDAHAHPMWGGMTLVMASFADANGSIPDLVKFIDAQIDAHKSFVGDTLVIYNIDLGYWAHAAELDAILSHGRYATMPIVLNGSDFHTTWANQAVRERAGINADYLRKLPADKQNYFGFDPNFVPNGFVVDFGKNKIEQSLPKPSAGTFYAAGIAGVQYMNSLGITGWLDAAAIGDASGTPLSSADKGTLPIYRELAKQGALTAHVAAYPVLSPNEGIAQVATVKKLQHEFKDVDNLTIPGIKIFADGVVEFPSQTATLTKPYINSGRIVPTLFKQATMNAMVLQADKNGLQVHVHAIGDGAVKASLDAFEVARKANPHGKLKHVITHAQFVAPEDQQRFAQDNVIAALQLLWALADASTIDIVQPYIDPAIYRTMYPARSLLDKGAEIAGASDWPISTAAPFEAMYQAETRLGASGVLFPEQRMPRAAMLYAYTRNAADVLNQLGSIGTLAAGKRADLVLIDRDVLTVSADELKGAQVLSTMFAGKQVFGAGL</sequence>
<evidence type="ECO:0000313" key="3">
    <source>
        <dbReference type="EMBL" id="TDK63716.1"/>
    </source>
</evidence>
<dbReference type="CDD" id="cd01300">
    <property type="entry name" value="YtcJ_like"/>
    <property type="match status" value="1"/>
</dbReference>
<keyword evidence="3" id="KW-0378">Hydrolase</keyword>
<dbReference type="OrthoDB" id="5687299at2"/>
<organism evidence="3 4">
    <name type="scientific">Sapientia aquatica</name>
    <dbReference type="NCBI Taxonomy" id="1549640"/>
    <lineage>
        <taxon>Bacteria</taxon>
        <taxon>Pseudomonadati</taxon>
        <taxon>Pseudomonadota</taxon>
        <taxon>Betaproteobacteria</taxon>
        <taxon>Burkholderiales</taxon>
        <taxon>Oxalobacteraceae</taxon>
        <taxon>Sapientia</taxon>
    </lineage>
</organism>
<feature type="signal peptide" evidence="1">
    <location>
        <begin position="1"/>
        <end position="36"/>
    </location>
</feature>
<reference evidence="3 4" key="1">
    <citation type="submission" date="2019-03" db="EMBL/GenBank/DDBJ databases">
        <title>Sapientia aquatica gen. nov., sp. nov., isolated from a crater lake.</title>
        <authorList>
            <person name="Felfoldi T."/>
            <person name="Szabo A."/>
            <person name="Toth E."/>
            <person name="Schumann P."/>
            <person name="Keki Z."/>
            <person name="Marialigeti K."/>
            <person name="Mathe I."/>
        </authorList>
    </citation>
    <scope>NUCLEOTIDE SEQUENCE [LARGE SCALE GENOMIC DNA]</scope>
    <source>
        <strain evidence="3 4">SA-152</strain>
    </source>
</reference>
<dbReference type="GO" id="GO:0016810">
    <property type="term" value="F:hydrolase activity, acting on carbon-nitrogen (but not peptide) bonds"/>
    <property type="evidence" value="ECO:0007669"/>
    <property type="project" value="InterPro"/>
</dbReference>
<dbReference type="EMBL" id="SMYL01000008">
    <property type="protein sequence ID" value="TDK63716.1"/>
    <property type="molecule type" value="Genomic_DNA"/>
</dbReference>
<dbReference type="InterPro" id="IPR013108">
    <property type="entry name" value="Amidohydro_3"/>
</dbReference>
<dbReference type="Proteomes" id="UP000294829">
    <property type="component" value="Unassembled WGS sequence"/>
</dbReference>
<dbReference type="InterPro" id="IPR011059">
    <property type="entry name" value="Metal-dep_hydrolase_composite"/>
</dbReference>
<dbReference type="SUPFAM" id="SSF51338">
    <property type="entry name" value="Composite domain of metallo-dependent hydrolases"/>
    <property type="match status" value="1"/>
</dbReference>
<name>A0A4R5VXH7_9BURK</name>
<proteinExistence type="predicted"/>
<dbReference type="SUPFAM" id="SSF51556">
    <property type="entry name" value="Metallo-dependent hydrolases"/>
    <property type="match status" value="1"/>
</dbReference>
<evidence type="ECO:0000256" key="1">
    <source>
        <dbReference type="SAM" id="SignalP"/>
    </source>
</evidence>
<protein>
    <submittedName>
        <fullName evidence="3">Amidohydrolase</fullName>
    </submittedName>
</protein>
<gene>
    <name evidence="3" type="ORF">E2I14_14175</name>
</gene>
<feature type="chain" id="PRO_5020600418" evidence="1">
    <location>
        <begin position="37"/>
        <end position="597"/>
    </location>
</feature>
<keyword evidence="4" id="KW-1185">Reference proteome</keyword>
<comment type="caution">
    <text evidence="3">The sequence shown here is derived from an EMBL/GenBank/DDBJ whole genome shotgun (WGS) entry which is preliminary data.</text>
</comment>
<dbReference type="Gene3D" id="3.20.20.140">
    <property type="entry name" value="Metal-dependent hydrolases"/>
    <property type="match status" value="1"/>
</dbReference>
<dbReference type="InterPro" id="IPR032466">
    <property type="entry name" value="Metal_Hydrolase"/>
</dbReference>
<evidence type="ECO:0000313" key="4">
    <source>
        <dbReference type="Proteomes" id="UP000294829"/>
    </source>
</evidence>
<dbReference type="PANTHER" id="PTHR22642:SF2">
    <property type="entry name" value="PROTEIN LONG AFTER FAR-RED 3"/>
    <property type="match status" value="1"/>
</dbReference>
<dbReference type="InterPro" id="IPR033932">
    <property type="entry name" value="YtcJ-like"/>
</dbReference>